<accession>A0A9D1DRE5</accession>
<dbReference type="Pfam" id="PF01248">
    <property type="entry name" value="Ribosomal_L7Ae"/>
    <property type="match status" value="1"/>
</dbReference>
<feature type="domain" description="Ribosomal protein eL8/eL30/eS12/Gadd45" evidence="1">
    <location>
        <begin position="8"/>
        <end position="92"/>
    </location>
</feature>
<gene>
    <name evidence="2" type="ORF">IAA54_08260</name>
</gene>
<reference evidence="2" key="2">
    <citation type="journal article" date="2021" name="PeerJ">
        <title>Extensive microbial diversity within the chicken gut microbiome revealed by metagenomics and culture.</title>
        <authorList>
            <person name="Gilroy R."/>
            <person name="Ravi A."/>
            <person name="Getino M."/>
            <person name="Pursley I."/>
            <person name="Horton D.L."/>
            <person name="Alikhan N.F."/>
            <person name="Baker D."/>
            <person name="Gharbi K."/>
            <person name="Hall N."/>
            <person name="Watson M."/>
            <person name="Adriaenssens E.M."/>
            <person name="Foster-Nyarko E."/>
            <person name="Jarju S."/>
            <person name="Secka A."/>
            <person name="Antonio M."/>
            <person name="Oren A."/>
            <person name="Chaudhuri R.R."/>
            <person name="La Ragione R."/>
            <person name="Hildebrand F."/>
            <person name="Pallen M.J."/>
        </authorList>
    </citation>
    <scope>NUCLEOTIDE SEQUENCE</scope>
    <source>
        <strain evidence="2">ChiSjej1B19-7085</strain>
    </source>
</reference>
<protein>
    <submittedName>
        <fullName evidence="2">Ribosomal L7Ae/L30e/S12e/Gadd45 family protein</fullName>
    </submittedName>
</protein>
<dbReference type="InterPro" id="IPR004038">
    <property type="entry name" value="Ribosomal_eL8/eL30/eS12/Gad45"/>
</dbReference>
<dbReference type="EMBL" id="DVHF01000093">
    <property type="protein sequence ID" value="HIR57648.1"/>
    <property type="molecule type" value="Genomic_DNA"/>
</dbReference>
<evidence type="ECO:0000313" key="2">
    <source>
        <dbReference type="EMBL" id="HIR57648.1"/>
    </source>
</evidence>
<dbReference type="Gene3D" id="3.30.1330.30">
    <property type="match status" value="1"/>
</dbReference>
<evidence type="ECO:0000259" key="1">
    <source>
        <dbReference type="Pfam" id="PF01248"/>
    </source>
</evidence>
<dbReference type="AlphaFoldDB" id="A0A9D1DRE5"/>
<dbReference type="SUPFAM" id="SSF55315">
    <property type="entry name" value="L30e-like"/>
    <property type="match status" value="1"/>
</dbReference>
<proteinExistence type="predicted"/>
<comment type="caution">
    <text evidence="2">The sequence shown here is derived from an EMBL/GenBank/DDBJ whole genome shotgun (WGS) entry which is preliminary data.</text>
</comment>
<name>A0A9D1DRE5_9FIRM</name>
<organism evidence="2 3">
    <name type="scientific">Candidatus Gallacutalibacter pullicola</name>
    <dbReference type="NCBI Taxonomy" id="2840830"/>
    <lineage>
        <taxon>Bacteria</taxon>
        <taxon>Bacillati</taxon>
        <taxon>Bacillota</taxon>
        <taxon>Clostridia</taxon>
        <taxon>Eubacteriales</taxon>
        <taxon>Candidatus Gallacutalibacter</taxon>
    </lineage>
</organism>
<reference evidence="2" key="1">
    <citation type="submission" date="2020-10" db="EMBL/GenBank/DDBJ databases">
        <authorList>
            <person name="Gilroy R."/>
        </authorList>
    </citation>
    <scope>NUCLEOTIDE SEQUENCE</scope>
    <source>
        <strain evidence="2">ChiSjej1B19-7085</strain>
    </source>
</reference>
<dbReference type="InterPro" id="IPR029064">
    <property type="entry name" value="Ribosomal_eL30-like_sf"/>
</dbReference>
<sequence length="115" mass="11935">MDEQAIQKLLSLMGLARRAGKLTLGADASVEAARLGTARLLLFASDLSPGTAGSAVRAAPELQTLTLPVPMEEMGHAVGKRVGIAAVLDDGFARRMLELGREAGAAVTMTGRDFS</sequence>
<dbReference type="Proteomes" id="UP000886785">
    <property type="component" value="Unassembled WGS sequence"/>
</dbReference>
<evidence type="ECO:0000313" key="3">
    <source>
        <dbReference type="Proteomes" id="UP000886785"/>
    </source>
</evidence>